<evidence type="ECO:0000313" key="2">
    <source>
        <dbReference type="EMBL" id="AKH47103.1"/>
    </source>
</evidence>
<feature type="region of interest" description="Disordered" evidence="1">
    <location>
        <begin position="1"/>
        <end position="108"/>
    </location>
</feature>
<reference evidence="2" key="1">
    <citation type="journal article" date="2015" name="Front. Microbiol.">
        <title>Combining genomic sequencing methods to explore viral diversity and reveal potential virus-host interactions.</title>
        <authorList>
            <person name="Chow C.E."/>
            <person name="Winget D.M."/>
            <person name="White R.A.III."/>
            <person name="Hallam S.J."/>
            <person name="Suttle C.A."/>
        </authorList>
    </citation>
    <scope>NUCLEOTIDE SEQUENCE</scope>
    <source>
        <strain evidence="2">Anoxic2_5</strain>
    </source>
</reference>
<evidence type="ECO:0000256" key="1">
    <source>
        <dbReference type="SAM" id="MobiDB-lite"/>
    </source>
</evidence>
<accession>A0A0F7L6D2</accession>
<protein>
    <submittedName>
        <fullName evidence="2">Uncharacterized protein</fullName>
    </submittedName>
</protein>
<feature type="compositionally biased region" description="Basic residues" evidence="1">
    <location>
        <begin position="49"/>
        <end position="59"/>
    </location>
</feature>
<feature type="compositionally biased region" description="Low complexity" evidence="1">
    <location>
        <begin position="128"/>
        <end position="144"/>
    </location>
</feature>
<sequence>MLSRISARTSRGQSLLSSARRVSRSYACTVEGGGRLVNGGVSSFTPPPHPRRARVRRRPRQDGRPSRPRPDAGQSSQRHQRPAGRSRPCRWLSTWLGRRTPSGRTRTTPRWRPACSCGCLRCTRARGQRQPGRCPRPQPHGRGQLRCGRAVPSQPPYAPVGAHGMSHDSGHGATTQHVVVADVGV</sequence>
<reference evidence="2" key="2">
    <citation type="submission" date="2015-03" db="EMBL/GenBank/DDBJ databases">
        <authorList>
            <person name="Chow C.-E.T."/>
            <person name="Winget D.M."/>
            <person name="White R.A.III."/>
            <person name="Hallam S.J."/>
            <person name="Suttle C.A."/>
        </authorList>
    </citation>
    <scope>NUCLEOTIDE SEQUENCE</scope>
    <source>
        <strain evidence="2">Anoxic2_5</strain>
    </source>
</reference>
<proteinExistence type="predicted"/>
<feature type="region of interest" description="Disordered" evidence="1">
    <location>
        <begin position="128"/>
        <end position="150"/>
    </location>
</feature>
<feature type="compositionally biased region" description="Basic and acidic residues" evidence="1">
    <location>
        <begin position="60"/>
        <end position="70"/>
    </location>
</feature>
<name>A0A0F7L6D2_9VIRU</name>
<dbReference type="EMBL" id="KR029589">
    <property type="protein sequence ID" value="AKH47103.1"/>
    <property type="molecule type" value="Genomic_DNA"/>
</dbReference>
<organism evidence="2">
    <name type="scientific">uncultured marine virus</name>
    <dbReference type="NCBI Taxonomy" id="186617"/>
    <lineage>
        <taxon>Viruses</taxon>
        <taxon>environmental samples</taxon>
    </lineage>
</organism>
<feature type="compositionally biased region" description="Polar residues" evidence="1">
    <location>
        <begin position="1"/>
        <end position="13"/>
    </location>
</feature>
<feature type="compositionally biased region" description="Basic residues" evidence="1">
    <location>
        <begin position="78"/>
        <end position="88"/>
    </location>
</feature>
<feature type="compositionally biased region" description="Low complexity" evidence="1">
    <location>
        <begin position="98"/>
        <end position="108"/>
    </location>
</feature>